<gene>
    <name evidence="8" type="ORF">PU560_13725</name>
</gene>
<dbReference type="PANTHER" id="PTHR42891:SF1">
    <property type="entry name" value="D-GLYCERO-BETA-D-MANNO-HEPTOSE-1,7-BISPHOSPHATE 7-PHOSPHATASE"/>
    <property type="match status" value="1"/>
</dbReference>
<protein>
    <recommendedName>
        <fullName evidence="6 7">D,D-heptose 1,7-bisphosphate phosphatase</fullName>
        <ecNumber evidence="7">3.1.3.-</ecNumber>
    </recommendedName>
</protein>
<proteinExistence type="inferred from homology"/>
<dbReference type="InterPro" id="IPR023214">
    <property type="entry name" value="HAD_sf"/>
</dbReference>
<comment type="similarity">
    <text evidence="7">Belongs to the gmhB family.</text>
</comment>
<dbReference type="PIRSF" id="PIRSF004682">
    <property type="entry name" value="GmhB"/>
    <property type="match status" value="1"/>
</dbReference>
<dbReference type="InterPro" id="IPR036412">
    <property type="entry name" value="HAD-like_sf"/>
</dbReference>
<dbReference type="InterPro" id="IPR006543">
    <property type="entry name" value="Histidinol-phos"/>
</dbReference>
<reference evidence="8" key="1">
    <citation type="submission" date="2023-02" db="EMBL/GenBank/DDBJ databases">
        <title>Georgenia sp.10Sc9-8, isolated from a soil sample collected from the Taklamakan desert.</title>
        <authorList>
            <person name="Liu S."/>
        </authorList>
    </citation>
    <scope>NUCLEOTIDE SEQUENCE</scope>
    <source>
        <strain evidence="8">10Sc9-8</strain>
    </source>
</reference>
<dbReference type="NCBIfam" id="TIGR01662">
    <property type="entry name" value="HAD-SF-IIIA"/>
    <property type="match status" value="1"/>
</dbReference>
<dbReference type="EC" id="3.1.3.-" evidence="7"/>
<dbReference type="InterPro" id="IPR004446">
    <property type="entry name" value="Heptose_bisP_phosphatase"/>
</dbReference>
<evidence type="ECO:0000256" key="2">
    <source>
        <dbReference type="ARBA" id="ARBA00022490"/>
    </source>
</evidence>
<organism evidence="8 9">
    <name type="scientific">Georgenia halotolerans</name>
    <dbReference type="NCBI Taxonomy" id="3028317"/>
    <lineage>
        <taxon>Bacteria</taxon>
        <taxon>Bacillati</taxon>
        <taxon>Actinomycetota</taxon>
        <taxon>Actinomycetes</taxon>
        <taxon>Micrococcales</taxon>
        <taxon>Bogoriellaceae</taxon>
        <taxon>Georgenia</taxon>
    </lineage>
</organism>
<evidence type="ECO:0000313" key="9">
    <source>
        <dbReference type="Proteomes" id="UP001165561"/>
    </source>
</evidence>
<keyword evidence="5 7" id="KW-0119">Carbohydrate metabolism</keyword>
<evidence type="ECO:0000256" key="7">
    <source>
        <dbReference type="PIRNR" id="PIRNR004682"/>
    </source>
</evidence>
<keyword evidence="3" id="KW-0479">Metal-binding</keyword>
<keyword evidence="9" id="KW-1185">Reference proteome</keyword>
<evidence type="ECO:0000256" key="3">
    <source>
        <dbReference type="ARBA" id="ARBA00022723"/>
    </source>
</evidence>
<evidence type="ECO:0000256" key="5">
    <source>
        <dbReference type="ARBA" id="ARBA00023277"/>
    </source>
</evidence>
<evidence type="ECO:0000256" key="4">
    <source>
        <dbReference type="ARBA" id="ARBA00022801"/>
    </source>
</evidence>
<dbReference type="Gene3D" id="3.40.50.1000">
    <property type="entry name" value="HAD superfamily/HAD-like"/>
    <property type="match status" value="1"/>
</dbReference>
<dbReference type="Proteomes" id="UP001165561">
    <property type="component" value="Unassembled WGS sequence"/>
</dbReference>
<keyword evidence="4 7" id="KW-0378">Hydrolase</keyword>
<dbReference type="InterPro" id="IPR006549">
    <property type="entry name" value="HAD-SF_hydro_IIIA"/>
</dbReference>
<dbReference type="GO" id="GO:0016787">
    <property type="term" value="F:hydrolase activity"/>
    <property type="evidence" value="ECO:0007669"/>
    <property type="project" value="UniProtKB-KW"/>
</dbReference>
<keyword evidence="2 7" id="KW-0963">Cytoplasm</keyword>
<sequence>MRWRTGTDPWPPPVRAVLFDRDGTLVHDVPYNGDPALVRPVDGARQVLDEIRASGTMVGMVTNQSGIGRGLLDANQVRAVNERVNELLGPFDTVQVCPHAPGDGCLCRKPGPGLVLRAAADLGLMPHECAVVGDIGADVDAALAAGARGVLVPTPETRTEEVDAAGTVAEDLWQAVDLALGAPREVTA</sequence>
<comment type="caution">
    <text evidence="8">The sequence shown here is derived from an EMBL/GenBank/DDBJ whole genome shotgun (WGS) entry which is preliminary data.</text>
</comment>
<dbReference type="NCBIfam" id="TIGR01656">
    <property type="entry name" value="Histidinol-ppas"/>
    <property type="match status" value="1"/>
</dbReference>
<comment type="subcellular location">
    <subcellularLocation>
        <location evidence="1 7">Cytoplasm</location>
    </subcellularLocation>
</comment>
<dbReference type="Pfam" id="PF13242">
    <property type="entry name" value="Hydrolase_like"/>
    <property type="match status" value="1"/>
</dbReference>
<evidence type="ECO:0000313" key="8">
    <source>
        <dbReference type="EMBL" id="MDD9207514.1"/>
    </source>
</evidence>
<evidence type="ECO:0000256" key="6">
    <source>
        <dbReference type="ARBA" id="ARBA00031828"/>
    </source>
</evidence>
<evidence type="ECO:0000256" key="1">
    <source>
        <dbReference type="ARBA" id="ARBA00004496"/>
    </source>
</evidence>
<dbReference type="SUPFAM" id="SSF56784">
    <property type="entry name" value="HAD-like"/>
    <property type="match status" value="1"/>
</dbReference>
<name>A0ABT5TZL7_9MICO</name>
<dbReference type="EMBL" id="JARACI010001117">
    <property type="protein sequence ID" value="MDD9207514.1"/>
    <property type="molecule type" value="Genomic_DNA"/>
</dbReference>
<accession>A0ABT5TZL7</accession>
<dbReference type="PANTHER" id="PTHR42891">
    <property type="entry name" value="D-GLYCERO-BETA-D-MANNO-HEPTOSE-1,7-BISPHOSPHATE 7-PHOSPHATASE"/>
    <property type="match status" value="1"/>
</dbReference>